<feature type="domain" description="SpoVT-AbrB" evidence="2">
    <location>
        <begin position="1"/>
        <end position="46"/>
    </location>
</feature>
<dbReference type="PROSITE" id="PS51740">
    <property type="entry name" value="SPOVT_ABRB"/>
    <property type="match status" value="1"/>
</dbReference>
<dbReference type="Proteomes" id="UP000662914">
    <property type="component" value="Chromosome"/>
</dbReference>
<reference evidence="3" key="1">
    <citation type="journal article" name="DNA Res.">
        <title>The physiological potential of anammox bacteria as revealed by their core genome structure.</title>
        <authorList>
            <person name="Okubo T."/>
            <person name="Toyoda A."/>
            <person name="Fukuhara K."/>
            <person name="Uchiyama I."/>
            <person name="Harigaya Y."/>
            <person name="Kuroiwa M."/>
            <person name="Suzuki T."/>
            <person name="Murakami Y."/>
            <person name="Suwa Y."/>
            <person name="Takami H."/>
        </authorList>
    </citation>
    <scope>NUCLEOTIDE SEQUENCE</scope>
    <source>
        <strain evidence="3">317325-3</strain>
    </source>
</reference>
<dbReference type="Gene3D" id="2.10.260.10">
    <property type="match status" value="1"/>
</dbReference>
<dbReference type="Pfam" id="PF04014">
    <property type="entry name" value="MazE_antitoxin"/>
    <property type="match status" value="1"/>
</dbReference>
<dbReference type="SUPFAM" id="SSF89447">
    <property type="entry name" value="AbrB/MazE/MraZ-like"/>
    <property type="match status" value="1"/>
</dbReference>
<dbReference type="KEGG" id="ddz:DSYM_18270"/>
<dbReference type="NCBIfam" id="TIGR01439">
    <property type="entry name" value="lp_hng_hel_AbrB"/>
    <property type="match status" value="1"/>
</dbReference>
<proteinExistence type="predicted"/>
<sequence>MSTTVTTKGQVTIPKQLRDYLGLTPGSQVDFGYTADGQVVIRPVKPAKKGKKKTSRFDALRGTVKLGMSTDEYMNLIRGYDEDKDDPGFQNQK</sequence>
<evidence type="ECO:0000313" key="3">
    <source>
        <dbReference type="EMBL" id="BBO21128.1"/>
    </source>
</evidence>
<keyword evidence="1" id="KW-0238">DNA-binding</keyword>
<organism evidence="3 4">
    <name type="scientific">Candidatus Desulfobacillus denitrificans</name>
    <dbReference type="NCBI Taxonomy" id="2608985"/>
    <lineage>
        <taxon>Bacteria</taxon>
        <taxon>Pseudomonadati</taxon>
        <taxon>Pseudomonadota</taxon>
        <taxon>Betaproteobacteria</taxon>
        <taxon>Candidatus Desulfobacillus</taxon>
    </lineage>
</organism>
<evidence type="ECO:0000259" key="2">
    <source>
        <dbReference type="PROSITE" id="PS51740"/>
    </source>
</evidence>
<dbReference type="InterPro" id="IPR037914">
    <property type="entry name" value="SpoVT-AbrB_sf"/>
</dbReference>
<gene>
    <name evidence="3" type="ORF">DSYM_18270</name>
</gene>
<protein>
    <submittedName>
        <fullName evidence="3">AbrB family transcriptional regulator</fullName>
    </submittedName>
</protein>
<dbReference type="EMBL" id="AP021857">
    <property type="protein sequence ID" value="BBO21128.1"/>
    <property type="molecule type" value="Genomic_DNA"/>
</dbReference>
<name>A0A809R327_9PROT</name>
<dbReference type="InterPro" id="IPR007159">
    <property type="entry name" value="SpoVT-AbrB_dom"/>
</dbReference>
<dbReference type="SMART" id="SM00966">
    <property type="entry name" value="SpoVT_AbrB"/>
    <property type="match status" value="1"/>
</dbReference>
<evidence type="ECO:0000313" key="4">
    <source>
        <dbReference type="Proteomes" id="UP000662914"/>
    </source>
</evidence>
<dbReference type="GO" id="GO:0003677">
    <property type="term" value="F:DNA binding"/>
    <property type="evidence" value="ECO:0007669"/>
    <property type="project" value="UniProtKB-UniRule"/>
</dbReference>
<accession>A0A809R327</accession>
<evidence type="ECO:0000256" key="1">
    <source>
        <dbReference type="PROSITE-ProRule" id="PRU01076"/>
    </source>
</evidence>
<dbReference type="AlphaFoldDB" id="A0A809R327"/>